<comment type="function">
    <text evidence="5">Catalyzes the conversion of N-formimidoyl-L-glutamate to L-glutamate and formamide.</text>
</comment>
<dbReference type="AlphaFoldDB" id="A0A5E4REA3"/>
<dbReference type="GO" id="GO:0019557">
    <property type="term" value="P:L-histidine catabolic process to glutamate and formate"/>
    <property type="evidence" value="ECO:0007669"/>
    <property type="project" value="UniProtKB-UniPathway"/>
</dbReference>
<name>A0A5E4REA3_9BURK</name>
<accession>A0A5E4REA3</accession>
<evidence type="ECO:0000256" key="6">
    <source>
        <dbReference type="NCBIfam" id="TIGR01227"/>
    </source>
</evidence>
<dbReference type="GO" id="GO:0030145">
    <property type="term" value="F:manganese ion binding"/>
    <property type="evidence" value="ECO:0007669"/>
    <property type="project" value="UniProtKB-UniRule"/>
</dbReference>
<reference evidence="10 11" key="1">
    <citation type="submission" date="2019-08" db="EMBL/GenBank/DDBJ databases">
        <authorList>
            <person name="Peeters C."/>
        </authorList>
    </citation>
    <scope>NUCLEOTIDE SEQUENCE [LARGE SCALE GENOMIC DNA]</scope>
    <source>
        <strain evidence="10 11">LMG 31108</strain>
    </source>
</reference>
<dbReference type="InterPro" id="IPR006035">
    <property type="entry name" value="Ureohydrolase"/>
</dbReference>
<dbReference type="CDD" id="cd09988">
    <property type="entry name" value="Formimidoylglutamase"/>
    <property type="match status" value="1"/>
</dbReference>
<feature type="binding site" evidence="5">
    <location>
        <position position="181"/>
    </location>
    <ligand>
        <name>Mn(2+)</name>
        <dbReference type="ChEBI" id="CHEBI:29035"/>
        <label>2</label>
    </ligand>
</feature>
<feature type="binding site" evidence="5">
    <location>
        <position position="272"/>
    </location>
    <ligand>
        <name>Mn(2+)</name>
        <dbReference type="ChEBI" id="CHEBI:29035"/>
        <label>2</label>
    </ligand>
</feature>
<evidence type="ECO:0000256" key="5">
    <source>
        <dbReference type="HAMAP-Rule" id="MF_00737"/>
    </source>
</evidence>
<feature type="binding site" evidence="5">
    <location>
        <position position="150"/>
    </location>
    <ligand>
        <name>Mn(2+)</name>
        <dbReference type="ChEBI" id="CHEBI:29035"/>
        <label>1</label>
    </ligand>
</feature>
<evidence type="ECO:0000256" key="1">
    <source>
        <dbReference type="ARBA" id="ARBA00022723"/>
    </source>
</evidence>
<sequence length="338" mass="35875">MATQLKPVSGNRQDAPQGMQGSNGSNGSNGPVWHGRTDTGERGDTRRLFNVVREIDAGAAAPERGTPVLLGFACDAGVKRNQGRIGAAEGPQAIRRALANLPAHDIAALYDAGDVTCDGDALEVAQQALAAAVRRQLDVGAQPVVLGGGHEIAWGTWQGLRAHLDAQGDRSRVLILNLDAHFDLRTARPGTSGTPFDQIAQACESAGLPFDYACLGVSRLSNTASLFERAHALKVTYVEDTEMQDRHLEARLAQIDALMADVSHVYLTIDLDVLPAPVMPGVSAPAAYGVPMPVVEAIVTHVRRSGKLRVADLAEYNPRFDAQGTGARVAARLAYRLL</sequence>
<organism evidence="10 11">
    <name type="scientific">Pandoraea anhela</name>
    <dbReference type="NCBI Taxonomy" id="2508295"/>
    <lineage>
        <taxon>Bacteria</taxon>
        <taxon>Pseudomonadati</taxon>
        <taxon>Pseudomonadota</taxon>
        <taxon>Betaproteobacteria</taxon>
        <taxon>Burkholderiales</taxon>
        <taxon>Burkholderiaceae</taxon>
        <taxon>Pandoraea</taxon>
    </lineage>
</organism>
<feature type="binding site" evidence="5">
    <location>
        <position position="183"/>
    </location>
    <ligand>
        <name>Mn(2+)</name>
        <dbReference type="ChEBI" id="CHEBI:29035"/>
        <label>1</label>
    </ligand>
</feature>
<evidence type="ECO:0000313" key="11">
    <source>
        <dbReference type="Proteomes" id="UP000406256"/>
    </source>
</evidence>
<gene>
    <name evidence="5" type="primary">hutG</name>
    <name evidence="10" type="ORF">PAN31108_00135</name>
</gene>
<dbReference type="InterPro" id="IPR023696">
    <property type="entry name" value="Ureohydrolase_dom_sf"/>
</dbReference>
<protein>
    <recommendedName>
        <fullName evidence="5 6">Formimidoylglutamase</fullName>
        <ecNumber evidence="5 6">3.5.3.8</ecNumber>
    </recommendedName>
    <alternativeName>
        <fullName evidence="5">Formiminoglutamase</fullName>
    </alternativeName>
    <alternativeName>
        <fullName evidence="5">Formiminoglutamate hydrolase</fullName>
    </alternativeName>
</protein>
<evidence type="ECO:0000256" key="2">
    <source>
        <dbReference type="ARBA" id="ARBA00022801"/>
    </source>
</evidence>
<dbReference type="HAMAP" id="MF_00737">
    <property type="entry name" value="Formimidoylglutam"/>
    <property type="match status" value="1"/>
</dbReference>
<comment type="similarity">
    <text evidence="5 7 8">Belongs to the arginase family.</text>
</comment>
<dbReference type="PANTHER" id="PTHR11358:SF35">
    <property type="entry name" value="FORMIMIDOYLGLUTAMASE"/>
    <property type="match status" value="1"/>
</dbReference>
<dbReference type="Pfam" id="PF00491">
    <property type="entry name" value="Arginase"/>
    <property type="match status" value="1"/>
</dbReference>
<evidence type="ECO:0000256" key="3">
    <source>
        <dbReference type="ARBA" id="ARBA00022808"/>
    </source>
</evidence>
<dbReference type="InterPro" id="IPR020855">
    <property type="entry name" value="Ureohydrolase_Mn_BS"/>
</dbReference>
<dbReference type="GO" id="GO:0019556">
    <property type="term" value="P:L-histidine catabolic process to glutamate and formamide"/>
    <property type="evidence" value="ECO:0007669"/>
    <property type="project" value="UniProtKB-UniRule"/>
</dbReference>
<keyword evidence="4 5" id="KW-0464">Manganese</keyword>
<dbReference type="GO" id="GO:0008783">
    <property type="term" value="F:agmatinase activity"/>
    <property type="evidence" value="ECO:0007669"/>
    <property type="project" value="TreeGrafter"/>
</dbReference>
<evidence type="ECO:0000256" key="7">
    <source>
        <dbReference type="PROSITE-ProRule" id="PRU00742"/>
    </source>
</evidence>
<dbReference type="PANTHER" id="PTHR11358">
    <property type="entry name" value="ARGINASE/AGMATINASE"/>
    <property type="match status" value="1"/>
</dbReference>
<feature type="binding site" evidence="5">
    <location>
        <position position="179"/>
    </location>
    <ligand>
        <name>Mn(2+)</name>
        <dbReference type="ChEBI" id="CHEBI:29035"/>
        <label>1</label>
    </ligand>
</feature>
<keyword evidence="3 5" id="KW-0369">Histidine metabolism</keyword>
<dbReference type="GO" id="GO:0050415">
    <property type="term" value="F:formimidoylglutamase activity"/>
    <property type="evidence" value="ECO:0007669"/>
    <property type="project" value="UniProtKB-UniRule"/>
</dbReference>
<feature type="binding site" evidence="5">
    <location>
        <position position="179"/>
    </location>
    <ligand>
        <name>Mn(2+)</name>
        <dbReference type="ChEBI" id="CHEBI:29035"/>
        <label>2</label>
    </ligand>
</feature>
<keyword evidence="1 5" id="KW-0479">Metal-binding</keyword>
<feature type="binding site" evidence="5">
    <location>
        <position position="270"/>
    </location>
    <ligand>
        <name>Mn(2+)</name>
        <dbReference type="ChEBI" id="CHEBI:29035"/>
        <label>2</label>
    </ligand>
</feature>
<dbReference type="InterPro" id="IPR005923">
    <property type="entry name" value="HutG"/>
</dbReference>
<keyword evidence="2 5" id="KW-0378">Hydrolase</keyword>
<keyword evidence="11" id="KW-1185">Reference proteome</keyword>
<comment type="cofactor">
    <cofactor evidence="5">
        <name>Mn(2+)</name>
        <dbReference type="ChEBI" id="CHEBI:29035"/>
    </cofactor>
    <text evidence="5">Binds 2 manganese ions per subunit.</text>
</comment>
<evidence type="ECO:0000256" key="9">
    <source>
        <dbReference type="SAM" id="MobiDB-lite"/>
    </source>
</evidence>
<dbReference type="UniPathway" id="UPA00379">
    <property type="reaction ID" value="UER00552"/>
</dbReference>
<dbReference type="PRINTS" id="PR00116">
    <property type="entry name" value="ARGINASE"/>
</dbReference>
<feature type="compositionally biased region" description="Basic and acidic residues" evidence="9">
    <location>
        <begin position="35"/>
        <end position="44"/>
    </location>
</feature>
<feature type="region of interest" description="Disordered" evidence="9">
    <location>
        <begin position="1"/>
        <end position="44"/>
    </location>
</feature>
<dbReference type="NCBIfam" id="TIGR01227">
    <property type="entry name" value="hutG"/>
    <property type="match status" value="1"/>
</dbReference>
<dbReference type="SUPFAM" id="SSF52768">
    <property type="entry name" value="Arginase/deacetylase"/>
    <property type="match status" value="1"/>
</dbReference>
<dbReference type="EC" id="3.5.3.8" evidence="5 6"/>
<dbReference type="EMBL" id="CABPSB010000001">
    <property type="protein sequence ID" value="VVD61497.1"/>
    <property type="molecule type" value="Genomic_DNA"/>
</dbReference>
<comment type="pathway">
    <text evidence="5">Amino-acid degradation; L-histidine degradation into L-glutamate; L-glutamate from N-formimidoyl-L-glutamate (hydrolase route): step 1/1.</text>
</comment>
<dbReference type="PROSITE" id="PS01053">
    <property type="entry name" value="ARGINASE_1"/>
    <property type="match status" value="1"/>
</dbReference>
<comment type="catalytic activity">
    <reaction evidence="5">
        <text>N-formimidoyl-L-glutamate + H2O = formamide + L-glutamate</text>
        <dbReference type="Rhea" id="RHEA:22492"/>
        <dbReference type="ChEBI" id="CHEBI:15377"/>
        <dbReference type="ChEBI" id="CHEBI:16397"/>
        <dbReference type="ChEBI" id="CHEBI:29985"/>
        <dbReference type="ChEBI" id="CHEBI:58928"/>
        <dbReference type="EC" id="3.5.3.8"/>
    </reaction>
</comment>
<proteinExistence type="inferred from homology"/>
<dbReference type="PROSITE" id="PS51409">
    <property type="entry name" value="ARGINASE_2"/>
    <property type="match status" value="1"/>
</dbReference>
<feature type="binding site" evidence="5">
    <location>
        <position position="270"/>
    </location>
    <ligand>
        <name>Mn(2+)</name>
        <dbReference type="ChEBI" id="CHEBI:29035"/>
        <label>1</label>
    </ligand>
</feature>
<dbReference type="Gene3D" id="3.40.800.10">
    <property type="entry name" value="Ureohydrolase domain"/>
    <property type="match status" value="1"/>
</dbReference>
<evidence type="ECO:0000256" key="4">
    <source>
        <dbReference type="ARBA" id="ARBA00023211"/>
    </source>
</evidence>
<dbReference type="GO" id="GO:0033389">
    <property type="term" value="P:putrescine biosynthetic process from arginine, via agmatine"/>
    <property type="evidence" value="ECO:0007669"/>
    <property type="project" value="TreeGrafter"/>
</dbReference>
<dbReference type="Proteomes" id="UP000406256">
    <property type="component" value="Unassembled WGS sequence"/>
</dbReference>
<evidence type="ECO:0000256" key="8">
    <source>
        <dbReference type="RuleBase" id="RU003684"/>
    </source>
</evidence>
<evidence type="ECO:0000313" key="10">
    <source>
        <dbReference type="EMBL" id="VVD61497.1"/>
    </source>
</evidence>